<dbReference type="Pfam" id="PF24758">
    <property type="entry name" value="LRR_At5g56370"/>
    <property type="match status" value="1"/>
</dbReference>
<keyword evidence="3" id="KW-1185">Reference proteome</keyword>
<evidence type="ECO:0000259" key="1">
    <source>
        <dbReference type="PROSITE" id="PS50181"/>
    </source>
</evidence>
<dbReference type="InterPro" id="IPR055411">
    <property type="entry name" value="LRR_FXL15/At3g58940/PEG3-like"/>
</dbReference>
<dbReference type="InterPro" id="IPR001810">
    <property type="entry name" value="F-box_dom"/>
</dbReference>
<dbReference type="Gene3D" id="3.80.10.10">
    <property type="entry name" value="Ribonuclease Inhibitor"/>
    <property type="match status" value="1"/>
</dbReference>
<proteinExistence type="predicted"/>
<organism evidence="2 3">
    <name type="scientific">Artemisia annua</name>
    <name type="common">Sweet wormwood</name>
    <dbReference type="NCBI Taxonomy" id="35608"/>
    <lineage>
        <taxon>Eukaryota</taxon>
        <taxon>Viridiplantae</taxon>
        <taxon>Streptophyta</taxon>
        <taxon>Embryophyta</taxon>
        <taxon>Tracheophyta</taxon>
        <taxon>Spermatophyta</taxon>
        <taxon>Magnoliopsida</taxon>
        <taxon>eudicotyledons</taxon>
        <taxon>Gunneridae</taxon>
        <taxon>Pentapetalae</taxon>
        <taxon>asterids</taxon>
        <taxon>campanulids</taxon>
        <taxon>Asterales</taxon>
        <taxon>Asteraceae</taxon>
        <taxon>Asteroideae</taxon>
        <taxon>Anthemideae</taxon>
        <taxon>Artemisiinae</taxon>
        <taxon>Artemisia</taxon>
    </lineage>
</organism>
<dbReference type="Gene3D" id="1.20.1280.50">
    <property type="match status" value="1"/>
</dbReference>
<dbReference type="OrthoDB" id="1848700at2759"/>
<dbReference type="EMBL" id="PKPP01001078">
    <property type="protein sequence ID" value="PWA85875.1"/>
    <property type="molecule type" value="Genomic_DNA"/>
</dbReference>
<name>A0A2U1PJD6_ARTAN</name>
<dbReference type="SUPFAM" id="SSF52058">
    <property type="entry name" value="L domain-like"/>
    <property type="match status" value="1"/>
</dbReference>
<dbReference type="AlphaFoldDB" id="A0A2U1PJD6"/>
<dbReference type="Proteomes" id="UP000245207">
    <property type="component" value="Unassembled WGS sequence"/>
</dbReference>
<dbReference type="PROSITE" id="PS50181">
    <property type="entry name" value="FBOX"/>
    <property type="match status" value="1"/>
</dbReference>
<reference evidence="2 3" key="1">
    <citation type="journal article" date="2018" name="Mol. Plant">
        <title>The genome of Artemisia annua provides insight into the evolution of Asteraceae family and artemisinin biosynthesis.</title>
        <authorList>
            <person name="Shen Q."/>
            <person name="Zhang L."/>
            <person name="Liao Z."/>
            <person name="Wang S."/>
            <person name="Yan T."/>
            <person name="Shi P."/>
            <person name="Liu M."/>
            <person name="Fu X."/>
            <person name="Pan Q."/>
            <person name="Wang Y."/>
            <person name="Lv Z."/>
            <person name="Lu X."/>
            <person name="Zhang F."/>
            <person name="Jiang W."/>
            <person name="Ma Y."/>
            <person name="Chen M."/>
            <person name="Hao X."/>
            <person name="Li L."/>
            <person name="Tang Y."/>
            <person name="Lv G."/>
            <person name="Zhou Y."/>
            <person name="Sun X."/>
            <person name="Brodelius P.E."/>
            <person name="Rose J.K.C."/>
            <person name="Tang K."/>
        </authorList>
    </citation>
    <scope>NUCLEOTIDE SEQUENCE [LARGE SCALE GENOMIC DNA]</scope>
    <source>
        <strain evidence="3">cv. Huhao1</strain>
        <tissue evidence="2">Leaf</tissue>
    </source>
</reference>
<dbReference type="InterPro" id="IPR032675">
    <property type="entry name" value="LRR_dom_sf"/>
</dbReference>
<evidence type="ECO:0000313" key="3">
    <source>
        <dbReference type="Proteomes" id="UP000245207"/>
    </source>
</evidence>
<accession>A0A2U1PJD6</accession>
<evidence type="ECO:0000313" key="2">
    <source>
        <dbReference type="EMBL" id="PWA85875.1"/>
    </source>
</evidence>
<gene>
    <name evidence="2" type="ORF">CTI12_AA146030</name>
</gene>
<dbReference type="PANTHER" id="PTHR34223">
    <property type="entry name" value="OS11G0201299 PROTEIN"/>
    <property type="match status" value="1"/>
</dbReference>
<feature type="domain" description="F-box" evidence="1">
    <location>
        <begin position="12"/>
        <end position="60"/>
    </location>
</feature>
<dbReference type="InterPro" id="IPR053197">
    <property type="entry name" value="F-box_SCFL_complex_component"/>
</dbReference>
<protein>
    <submittedName>
        <fullName evidence="2">F-box domain, Leucine-rich repeat domain, L domain-like protein</fullName>
    </submittedName>
</protein>
<sequence length="532" mass="60907">MESGTTILDCQVDRLSNLPDDLIYKILSYVDIKYCIKLSVLSSRWRFIHASMPNLKFSSDRKTSGYHKFVKHVLSARNNKIDVSSINMHLRTRENPEFSVNRILKYAFSHNVQQLTINVEYYATPPSWLISKSLKHLTLIATTIDGGFDSLPWDLPALTTLHLHHVRLYNCSSLLAMCQNLKNLTLEGCEMYVHEYDDDGYPTFSKGFTIINSQLRSLTLKKVEWNVGVVYVDTPQLKSLILLDKRKFSGKLTISARDLTYLRIKGTNFPKLSLDGCPSLEKVDLCISYPKKKNVHRISDVFQCLHSVKSLALSLEIVELLSTSEEVISHQPSPFPSLQSLKIYPLQGLKTLDVPSLTTCQLKSSLKIFQTQPDVEQEAMKIKLSAEVTNYLLGSSSNVTFTMVSHEEARAIKITKVAYRLMAALWEILEEREAYTDTKRANVEWKKTLADSYCEDFKRQIGPPQIFRILHNIKLLLAKVLASKRVEMQARFSRLYTKTKTIVDKMIVDMKDFCDIQQRFFSGYLDEIALSS</sequence>
<dbReference type="PANTHER" id="PTHR34223:SF101">
    <property type="entry name" value="F-BOX DOMAIN-CONTAINING PROTEIN"/>
    <property type="match status" value="1"/>
</dbReference>
<dbReference type="Pfam" id="PF00646">
    <property type="entry name" value="F-box"/>
    <property type="match status" value="1"/>
</dbReference>
<dbReference type="SMART" id="SM00256">
    <property type="entry name" value="FBOX"/>
    <property type="match status" value="1"/>
</dbReference>
<comment type="caution">
    <text evidence="2">The sequence shown here is derived from an EMBL/GenBank/DDBJ whole genome shotgun (WGS) entry which is preliminary data.</text>
</comment>